<accession>A0A9D4BFR6</accession>
<keyword evidence="1" id="KW-0812">Transmembrane</keyword>
<reference evidence="2" key="2">
    <citation type="submission" date="2020-11" db="EMBL/GenBank/DDBJ databases">
        <authorList>
            <person name="McCartney M.A."/>
            <person name="Auch B."/>
            <person name="Kono T."/>
            <person name="Mallez S."/>
            <person name="Becker A."/>
            <person name="Gohl D.M."/>
            <person name="Silverstein K.A.T."/>
            <person name="Koren S."/>
            <person name="Bechman K.B."/>
            <person name="Herman A."/>
            <person name="Abrahante J.E."/>
            <person name="Garbe J."/>
        </authorList>
    </citation>
    <scope>NUCLEOTIDE SEQUENCE</scope>
    <source>
        <strain evidence="2">Duluth1</strain>
        <tissue evidence="2">Whole animal</tissue>
    </source>
</reference>
<keyword evidence="1" id="KW-1133">Transmembrane helix</keyword>
<evidence type="ECO:0000313" key="3">
    <source>
        <dbReference type="Proteomes" id="UP000828390"/>
    </source>
</evidence>
<dbReference type="Proteomes" id="UP000828390">
    <property type="component" value="Unassembled WGS sequence"/>
</dbReference>
<keyword evidence="1" id="KW-0472">Membrane</keyword>
<evidence type="ECO:0000313" key="2">
    <source>
        <dbReference type="EMBL" id="KAH3693427.1"/>
    </source>
</evidence>
<proteinExistence type="predicted"/>
<sequence length="52" mass="5624">MEDIPDTGGSKTDGLVLNGVLVVAFCSTFFPQLEILKTNIMTNMKILATHVV</sequence>
<keyword evidence="3" id="KW-1185">Reference proteome</keyword>
<evidence type="ECO:0000256" key="1">
    <source>
        <dbReference type="SAM" id="Phobius"/>
    </source>
</evidence>
<dbReference type="AlphaFoldDB" id="A0A9D4BFR6"/>
<name>A0A9D4BFR6_DREPO</name>
<reference evidence="2" key="1">
    <citation type="journal article" date="2019" name="bioRxiv">
        <title>The Genome of the Zebra Mussel, Dreissena polymorpha: A Resource for Invasive Species Research.</title>
        <authorList>
            <person name="McCartney M.A."/>
            <person name="Auch B."/>
            <person name="Kono T."/>
            <person name="Mallez S."/>
            <person name="Zhang Y."/>
            <person name="Obille A."/>
            <person name="Becker A."/>
            <person name="Abrahante J.E."/>
            <person name="Garbe J."/>
            <person name="Badalamenti J.P."/>
            <person name="Herman A."/>
            <person name="Mangelson H."/>
            <person name="Liachko I."/>
            <person name="Sullivan S."/>
            <person name="Sone E.D."/>
            <person name="Koren S."/>
            <person name="Silverstein K.A.T."/>
            <person name="Beckman K.B."/>
            <person name="Gohl D.M."/>
        </authorList>
    </citation>
    <scope>NUCLEOTIDE SEQUENCE</scope>
    <source>
        <strain evidence="2">Duluth1</strain>
        <tissue evidence="2">Whole animal</tissue>
    </source>
</reference>
<feature type="transmembrane region" description="Helical" evidence="1">
    <location>
        <begin position="15"/>
        <end position="36"/>
    </location>
</feature>
<organism evidence="2 3">
    <name type="scientific">Dreissena polymorpha</name>
    <name type="common">Zebra mussel</name>
    <name type="synonym">Mytilus polymorpha</name>
    <dbReference type="NCBI Taxonomy" id="45954"/>
    <lineage>
        <taxon>Eukaryota</taxon>
        <taxon>Metazoa</taxon>
        <taxon>Spiralia</taxon>
        <taxon>Lophotrochozoa</taxon>
        <taxon>Mollusca</taxon>
        <taxon>Bivalvia</taxon>
        <taxon>Autobranchia</taxon>
        <taxon>Heteroconchia</taxon>
        <taxon>Euheterodonta</taxon>
        <taxon>Imparidentia</taxon>
        <taxon>Neoheterodontei</taxon>
        <taxon>Myida</taxon>
        <taxon>Dreissenoidea</taxon>
        <taxon>Dreissenidae</taxon>
        <taxon>Dreissena</taxon>
    </lineage>
</organism>
<protein>
    <submittedName>
        <fullName evidence="2">Uncharacterized protein</fullName>
    </submittedName>
</protein>
<gene>
    <name evidence="2" type="ORF">DPMN_080859</name>
</gene>
<dbReference type="EMBL" id="JAIWYP010000016">
    <property type="protein sequence ID" value="KAH3693427.1"/>
    <property type="molecule type" value="Genomic_DNA"/>
</dbReference>
<comment type="caution">
    <text evidence="2">The sequence shown here is derived from an EMBL/GenBank/DDBJ whole genome shotgun (WGS) entry which is preliminary data.</text>
</comment>